<protein>
    <submittedName>
        <fullName evidence="3">IS4 family transposase</fullName>
    </submittedName>
</protein>
<dbReference type="SUPFAM" id="SSF53098">
    <property type="entry name" value="Ribonuclease H-like"/>
    <property type="match status" value="1"/>
</dbReference>
<feature type="compositionally biased region" description="Polar residues" evidence="1">
    <location>
        <begin position="1"/>
        <end position="16"/>
    </location>
</feature>
<dbReference type="InterPro" id="IPR002559">
    <property type="entry name" value="Transposase_11"/>
</dbReference>
<keyword evidence="4" id="KW-1185">Reference proteome</keyword>
<dbReference type="InterPro" id="IPR054836">
    <property type="entry name" value="Tn5_transposase"/>
</dbReference>
<name>A0ABW0SIH3_9RHOB</name>
<dbReference type="NCBIfam" id="NF033590">
    <property type="entry name" value="transpos_IS4_3"/>
    <property type="match status" value="1"/>
</dbReference>
<accession>A0ABW0SIH3</accession>
<organism evidence="3 4">
    <name type="scientific">Rubellimicrobium aerolatum</name>
    <dbReference type="NCBI Taxonomy" id="490979"/>
    <lineage>
        <taxon>Bacteria</taxon>
        <taxon>Pseudomonadati</taxon>
        <taxon>Pseudomonadota</taxon>
        <taxon>Alphaproteobacteria</taxon>
        <taxon>Rhodobacterales</taxon>
        <taxon>Roseobacteraceae</taxon>
        <taxon>Rubellimicrobium</taxon>
    </lineage>
</organism>
<dbReference type="Gene3D" id="1.10.740.10">
    <property type="entry name" value="Transferase Inhibitor Protein From Tn5, Chain"/>
    <property type="match status" value="1"/>
</dbReference>
<dbReference type="Proteomes" id="UP001596056">
    <property type="component" value="Unassembled WGS sequence"/>
</dbReference>
<sequence>MTNRQAPWPSHQITLTRSPRRERRRDGPAKGSCFNSVSACGTHQISFRDASGRDQGALLSVTFATMTVRPPIGKQKRYERLRLQIIHARETDPPADRPPLFWKLITNLNVATHDDAVRMLDWYARRWSIETFFKTLKTGCRIEEVRLTTADRLANYIALCCVLAWRIHWMTMLRRGHPEAPPGAVFTDLELEFLERLMPTTKAGAARSLDPYMIRVARLGGYLARSRGPPPGATVMWRGFGRLADLVEGYAAGKDRQTACG</sequence>
<gene>
    <name evidence="3" type="ORF">ACFPOC_18675</name>
</gene>
<proteinExistence type="predicted"/>
<dbReference type="PANTHER" id="PTHR37319:SF1">
    <property type="entry name" value="TRANSPOSASE TN5 DIMERISATION DOMAIN-CONTAINING PROTEIN"/>
    <property type="match status" value="1"/>
</dbReference>
<reference evidence="4" key="1">
    <citation type="journal article" date="2019" name="Int. J. Syst. Evol. Microbiol.">
        <title>The Global Catalogue of Microorganisms (GCM) 10K type strain sequencing project: providing services to taxonomists for standard genome sequencing and annotation.</title>
        <authorList>
            <consortium name="The Broad Institute Genomics Platform"/>
            <consortium name="The Broad Institute Genome Sequencing Center for Infectious Disease"/>
            <person name="Wu L."/>
            <person name="Ma J."/>
        </authorList>
    </citation>
    <scope>NUCLEOTIDE SEQUENCE [LARGE SCALE GENOMIC DNA]</scope>
    <source>
        <strain evidence="4">KACC 11588</strain>
    </source>
</reference>
<feature type="domain" description="Transposase IS4-like" evidence="2">
    <location>
        <begin position="87"/>
        <end position="162"/>
    </location>
</feature>
<evidence type="ECO:0000256" key="1">
    <source>
        <dbReference type="SAM" id="MobiDB-lite"/>
    </source>
</evidence>
<dbReference type="EMBL" id="JBHSNA010000050">
    <property type="protein sequence ID" value="MFC5568415.1"/>
    <property type="molecule type" value="Genomic_DNA"/>
</dbReference>
<evidence type="ECO:0000313" key="3">
    <source>
        <dbReference type="EMBL" id="MFC5568415.1"/>
    </source>
</evidence>
<dbReference type="InterPro" id="IPR012337">
    <property type="entry name" value="RNaseH-like_sf"/>
</dbReference>
<evidence type="ECO:0000259" key="2">
    <source>
        <dbReference type="Pfam" id="PF01609"/>
    </source>
</evidence>
<dbReference type="InterPro" id="IPR014737">
    <property type="entry name" value="Transposase_Tn5-like_C"/>
</dbReference>
<evidence type="ECO:0000313" key="4">
    <source>
        <dbReference type="Proteomes" id="UP001596056"/>
    </source>
</evidence>
<comment type="caution">
    <text evidence="3">The sequence shown here is derived from an EMBL/GenBank/DDBJ whole genome shotgun (WGS) entry which is preliminary data.</text>
</comment>
<dbReference type="PANTHER" id="PTHR37319">
    <property type="entry name" value="TRANSPOSASE"/>
    <property type="match status" value="1"/>
</dbReference>
<dbReference type="InterPro" id="IPR047768">
    <property type="entry name" value="Tn5p-like"/>
</dbReference>
<dbReference type="RefSeq" id="WP_377110498.1">
    <property type="nucleotide sequence ID" value="NZ_JBHSNA010000050.1"/>
</dbReference>
<dbReference type="Pfam" id="PF01609">
    <property type="entry name" value="DDE_Tnp_1"/>
    <property type="match status" value="1"/>
</dbReference>
<feature type="region of interest" description="Disordered" evidence="1">
    <location>
        <begin position="1"/>
        <end position="32"/>
    </location>
</feature>
<dbReference type="Gene3D" id="3.90.350.10">
    <property type="entry name" value="Transposase Inhibitor Protein From Tn5, Chain A, domain 1"/>
    <property type="match status" value="1"/>
</dbReference>